<organism evidence="14 15">
    <name type="scientific">Halostagnicola kamekurae</name>
    <dbReference type="NCBI Taxonomy" id="619731"/>
    <lineage>
        <taxon>Archaea</taxon>
        <taxon>Methanobacteriati</taxon>
        <taxon>Methanobacteriota</taxon>
        <taxon>Stenosarchaea group</taxon>
        <taxon>Halobacteria</taxon>
        <taxon>Halobacteriales</taxon>
        <taxon>Natrialbaceae</taxon>
        <taxon>Halostagnicola</taxon>
    </lineage>
</organism>
<keyword evidence="1 10" id="KW-0479">Metal-binding</keyword>
<dbReference type="Pfam" id="PF13476">
    <property type="entry name" value="AAA_23"/>
    <property type="match status" value="1"/>
</dbReference>
<dbReference type="PANTHER" id="PTHR32114:SF2">
    <property type="entry name" value="ABC TRANSPORTER ABCH.3"/>
    <property type="match status" value="1"/>
</dbReference>
<feature type="binding site" evidence="10">
    <location>
        <position position="138"/>
    </location>
    <ligand>
        <name>ATP</name>
        <dbReference type="ChEBI" id="CHEBI:30616"/>
    </ligand>
</feature>
<evidence type="ECO:0000256" key="4">
    <source>
        <dbReference type="ARBA" id="ARBA00022801"/>
    </source>
</evidence>
<feature type="binding site" evidence="10 11">
    <location>
        <position position="491"/>
    </location>
    <ligand>
        <name>Zn(2+)</name>
        <dbReference type="ChEBI" id="CHEBI:29105"/>
    </ligand>
</feature>
<feature type="domain" description="Zinc-hook" evidence="13">
    <location>
        <begin position="444"/>
        <end position="543"/>
    </location>
</feature>
<dbReference type="InterPro" id="IPR022982">
    <property type="entry name" value="Rad50_ATPase_archaeal"/>
</dbReference>
<keyword evidence="8 10" id="KW-0234">DNA repair</keyword>
<evidence type="ECO:0000256" key="1">
    <source>
        <dbReference type="ARBA" id="ARBA00022723"/>
    </source>
</evidence>
<feature type="compositionally biased region" description="Basic and acidic residues" evidence="12">
    <location>
        <begin position="371"/>
        <end position="386"/>
    </location>
</feature>
<evidence type="ECO:0000256" key="5">
    <source>
        <dbReference type="ARBA" id="ARBA00022833"/>
    </source>
</evidence>
<keyword evidence="5 10" id="KW-0862">Zinc</keyword>
<dbReference type="NCBIfam" id="NF002572">
    <property type="entry name" value="PRK02224.1"/>
    <property type="match status" value="1"/>
</dbReference>
<dbReference type="GO" id="GO:0016887">
    <property type="term" value="F:ATP hydrolysis activity"/>
    <property type="evidence" value="ECO:0007669"/>
    <property type="project" value="UniProtKB-UniRule"/>
</dbReference>
<feature type="region of interest" description="Disordered" evidence="12">
    <location>
        <begin position="587"/>
        <end position="610"/>
    </location>
</feature>
<keyword evidence="3 10" id="KW-0227">DNA damage</keyword>
<evidence type="ECO:0000256" key="10">
    <source>
        <dbReference type="HAMAP-Rule" id="MF_00449"/>
    </source>
</evidence>
<reference evidence="15" key="1">
    <citation type="submission" date="2016-10" db="EMBL/GenBank/DDBJ databases">
        <authorList>
            <person name="Varghese N."/>
            <person name="Submissions S."/>
        </authorList>
    </citation>
    <scope>NUCLEOTIDE SEQUENCE [LARGE SCALE GENOMIC DNA]</scope>
    <source>
        <strain evidence="15">DSM 22427</strain>
    </source>
</reference>
<dbReference type="GO" id="GO:0005524">
    <property type="term" value="F:ATP binding"/>
    <property type="evidence" value="ECO:0007669"/>
    <property type="project" value="UniProtKB-UniRule"/>
</dbReference>
<keyword evidence="15" id="KW-1185">Reference proteome</keyword>
<dbReference type="Gene3D" id="1.10.287.510">
    <property type="entry name" value="Helix hairpin bin"/>
    <property type="match status" value="1"/>
</dbReference>
<keyword evidence="7" id="KW-0175">Coiled coil</keyword>
<dbReference type="InterPro" id="IPR013134">
    <property type="entry name" value="Zn_hook_RAD50"/>
</dbReference>
<evidence type="ECO:0000256" key="2">
    <source>
        <dbReference type="ARBA" id="ARBA00022741"/>
    </source>
</evidence>
<protein>
    <recommendedName>
        <fullName evidence="10">DNA double-strand break repair Rad50 ATPase</fullName>
    </recommendedName>
</protein>
<comment type="cofactor">
    <cofactor evidence="10">
        <name>Zn(2+)</name>
        <dbReference type="ChEBI" id="CHEBI:29105"/>
    </cofactor>
    <text evidence="10">Binds 1 zinc ion per homodimer.</text>
</comment>
<keyword evidence="14" id="KW-0269">Exonuclease</keyword>
<feature type="region of interest" description="Disordered" evidence="12">
    <location>
        <begin position="371"/>
        <end position="416"/>
    </location>
</feature>
<comment type="similarity">
    <text evidence="10">Belongs to the SMC family. RAD50 subfamily.</text>
</comment>
<name>A0A1I6SJX3_9EURY</name>
<feature type="compositionally biased region" description="Basic and acidic residues" evidence="12">
    <location>
        <begin position="271"/>
        <end position="299"/>
    </location>
</feature>
<dbReference type="AlphaFoldDB" id="A0A1I6SJX3"/>
<dbReference type="Gene3D" id="3.40.50.300">
    <property type="entry name" value="P-loop containing nucleotide triphosphate hydrolases"/>
    <property type="match status" value="2"/>
</dbReference>
<comment type="caution">
    <text evidence="10">Lacks conserved residue(s) required for the propagation of feature annotation.</text>
</comment>
<dbReference type="InterPro" id="IPR038729">
    <property type="entry name" value="Rad50/SbcC_AAA"/>
</dbReference>
<feature type="compositionally biased region" description="Basic and acidic residues" evidence="12">
    <location>
        <begin position="395"/>
        <end position="410"/>
    </location>
</feature>
<dbReference type="OrthoDB" id="25344at2157"/>
<dbReference type="InterPro" id="IPR027417">
    <property type="entry name" value="P-loop_NTPase"/>
</dbReference>
<evidence type="ECO:0000256" key="8">
    <source>
        <dbReference type="ARBA" id="ARBA00023204"/>
    </source>
</evidence>
<accession>A0A1I6SJX3</accession>
<dbReference type="Proteomes" id="UP000199199">
    <property type="component" value="Unassembled WGS sequence"/>
</dbReference>
<comment type="domain">
    <text evidence="10">The two conserved Cys that bind zinc constitute the zinc-hook, which separates the large intramolecular coiled coil regions. The 2 Cys residues coordinate one molecule of zinc with the help of the 2 Cys residues of the zinc-hook of another Rad50 molecule, thereby forming a V-shaped homodimer.</text>
</comment>
<keyword evidence="4 10" id="KW-0378">Hydrolase</keyword>
<comment type="function">
    <text evidence="10">Part of the Rad50/Mre11 complex, which is involved in the early steps of DNA double-strand break (DSB) repair. Rad50 controls the balance between DNA end bridging and DNA resection via ATP-dependent structural rearrangements of the Rad50/Mre11 complex.</text>
</comment>
<keyword evidence="14" id="KW-0540">Nuclease</keyword>
<dbReference type="GO" id="GO:0004527">
    <property type="term" value="F:exonuclease activity"/>
    <property type="evidence" value="ECO:0007669"/>
    <property type="project" value="UniProtKB-KW"/>
</dbReference>
<sequence length="928" mass="105732">MKVERIRLRNFKCYGEADLGLERGVTIVHGVNGSGKSTLLEGVFFALYGSKALDDRTLDDVITTGEEEAEIELAFRHDDVDYRVERHLKLRGDRATTTKCVLETPEGTVEGATDVRERVTTLLRMDAEAFVNCAYVRQGEVNKLIHASPSDRQDMIDDLLQLGALEEYRERASDARLGVKTVLDGQQDVLEDVRSQVERKEDKDLHERLNELEERRADLAADIENYESQRENASDTLEASTEILERHEETREEIETLEDEIETIRSKIAETERKREGAGETIDDRKTRRDELADERERVLAAIDHVSESSVENSADTVDETDTDGTSGADGDAFGLSDPPESLESTAAVEDRIDALERADERLRDDLETLRVEISEGSNEKERLESQADDCESEATEKRERAAELESKIADDEDAIEDRAEKLSTLEERIETARERFDDAPVGFGEAADHRETLAEEREAIVSELGDVTAEIKAVEGSIEEGEALLEEGKCPECGQPVEDSPHVDALAEKRERLAELEAERDALEDERDEIDERLERAEELREAEREVDRLADNRDNVAQLLAEKRETLADRRERCEQLREDADELQANAEQHRDAASDLEGQIDDARGDLGEINATRGDIRSELEELRRLVEIDDEREELEREIETARERREDWRTMNDERREQLSAKRERKRDLEDEFDDQRIERAREQKHNAEDYLEKVDEKLSTLRENRTEIQNAIGGVENELEELERLRERLETIEARCADLESLYDEAETLQATYGDLRTELRQRNVETLERLLNETFELVYQNDSYASIDLDGEYRLTVYQKDGEPLEPEQLSGGERALFNLSLRCAIYRLLAEGVEGTAPMPPLILDEPTVFLDSGHVTQLVSLVESMRDLGVEQIVVVSHDEELVGAADELVRVEKDATSNRSQLERGEPPEIELLGAD</sequence>
<dbReference type="GO" id="GO:0008270">
    <property type="term" value="F:zinc ion binding"/>
    <property type="evidence" value="ECO:0007669"/>
    <property type="project" value="UniProtKB-UniRule"/>
</dbReference>
<evidence type="ECO:0000256" key="9">
    <source>
        <dbReference type="ARBA" id="ARBA00049666"/>
    </source>
</evidence>
<dbReference type="PANTHER" id="PTHR32114">
    <property type="entry name" value="ABC TRANSPORTER ABCH.3"/>
    <property type="match status" value="1"/>
</dbReference>
<dbReference type="GO" id="GO:0006302">
    <property type="term" value="P:double-strand break repair"/>
    <property type="evidence" value="ECO:0007669"/>
    <property type="project" value="UniProtKB-UniRule"/>
</dbReference>
<dbReference type="SUPFAM" id="SSF75712">
    <property type="entry name" value="Rad50 coiled-coil Zn hook"/>
    <property type="match status" value="1"/>
</dbReference>
<comment type="subunit">
    <text evidence="10">Homodimer. Forms a heterotetramer composed of two Mre11 subunits and two Rad50 subunits.</text>
</comment>
<evidence type="ECO:0000313" key="15">
    <source>
        <dbReference type="Proteomes" id="UP000199199"/>
    </source>
</evidence>
<gene>
    <name evidence="10" type="primary">rad50</name>
    <name evidence="14" type="ORF">SAMN04488556_2737</name>
</gene>
<evidence type="ECO:0000256" key="11">
    <source>
        <dbReference type="PROSITE-ProRule" id="PRU00471"/>
    </source>
</evidence>
<dbReference type="SUPFAM" id="SSF52540">
    <property type="entry name" value="P-loop containing nucleoside triphosphate hydrolases"/>
    <property type="match status" value="1"/>
</dbReference>
<dbReference type="RefSeq" id="WP_092905152.1">
    <property type="nucleotide sequence ID" value="NZ_FOZS01000002.1"/>
</dbReference>
<feature type="binding site" evidence="10">
    <location>
        <position position="12"/>
    </location>
    <ligand>
        <name>ATP</name>
        <dbReference type="ChEBI" id="CHEBI:30616"/>
    </ligand>
</feature>
<evidence type="ECO:0000256" key="3">
    <source>
        <dbReference type="ARBA" id="ARBA00022763"/>
    </source>
</evidence>
<evidence type="ECO:0000256" key="6">
    <source>
        <dbReference type="ARBA" id="ARBA00022840"/>
    </source>
</evidence>
<feature type="binding site" evidence="10 11">
    <location>
        <position position="494"/>
    </location>
    <ligand>
        <name>Zn(2+)</name>
        <dbReference type="ChEBI" id="CHEBI:29105"/>
    </ligand>
</feature>
<dbReference type="EMBL" id="FOZS01000002">
    <property type="protein sequence ID" value="SFS77256.1"/>
    <property type="molecule type" value="Genomic_DNA"/>
</dbReference>
<keyword evidence="2 10" id="KW-0547">Nucleotide-binding</keyword>
<dbReference type="PROSITE" id="PS51131">
    <property type="entry name" value="ZN_HOOK"/>
    <property type="match status" value="1"/>
</dbReference>
<keyword evidence="6 10" id="KW-0067">ATP-binding</keyword>
<feature type="region of interest" description="Disordered" evidence="12">
    <location>
        <begin position="271"/>
        <end position="346"/>
    </location>
</feature>
<evidence type="ECO:0000313" key="14">
    <source>
        <dbReference type="EMBL" id="SFS77256.1"/>
    </source>
</evidence>
<dbReference type="HAMAP" id="MF_00449">
    <property type="entry name" value="RAD50"/>
    <property type="match status" value="1"/>
</dbReference>
<comment type="similarity">
    <text evidence="9">Belongs to the Sph1/Sph2 family.</text>
</comment>
<evidence type="ECO:0000256" key="7">
    <source>
        <dbReference type="ARBA" id="ARBA00023054"/>
    </source>
</evidence>
<feature type="compositionally biased region" description="Basic and acidic residues" evidence="12">
    <location>
        <begin position="907"/>
        <end position="919"/>
    </location>
</feature>
<feature type="binding site" evidence="10">
    <location>
        <begin position="32"/>
        <end position="38"/>
    </location>
    <ligand>
        <name>ATP</name>
        <dbReference type="ChEBI" id="CHEBI:30616"/>
    </ligand>
</feature>
<feature type="region of interest" description="Disordered" evidence="12">
    <location>
        <begin position="907"/>
        <end position="928"/>
    </location>
</feature>
<evidence type="ECO:0000256" key="12">
    <source>
        <dbReference type="SAM" id="MobiDB-lite"/>
    </source>
</evidence>
<evidence type="ECO:0000259" key="13">
    <source>
        <dbReference type="PROSITE" id="PS51131"/>
    </source>
</evidence>
<proteinExistence type="inferred from homology"/>